<keyword evidence="1" id="KW-0479">Metal-binding</keyword>
<gene>
    <name evidence="4" type="ORF">RHO25_008922</name>
</gene>
<keyword evidence="1" id="KW-0862">Zinc</keyword>
<dbReference type="Proteomes" id="UP001302367">
    <property type="component" value="Chromosome 5"/>
</dbReference>
<sequence>MAQQCKYCSKRFAHGPARRSHERAHEVRSNFRTDTLFTNRSSRAGVSSPVAGSEATPTTPKQKGVTVSHHSGVPVTPAGEPAGSARIAKHHTRYAVKIMEGVYYGLPATLPARTPERIESIIKITKISFSVNRRTINYCTLREGYTIIFESEIGEHGSWVLSAPGDISKCTRVSEPPLYRMTDFKYGALHKPDGAGGTGGIRATYPYNRAQQRQQNMVLHGTGGAMPQTSEWNPAGQQPTISAHGKLDDGSDSTDRILWNLATLLEQHEHMKEEDEQRQRKSREAPLRHHRNV</sequence>
<feature type="domain" description="C2H2-type" evidence="3">
    <location>
        <begin position="3"/>
        <end position="25"/>
    </location>
</feature>
<reference evidence="4 5" key="1">
    <citation type="submission" date="2023-09" db="EMBL/GenBank/DDBJ databases">
        <title>Complete-Gapless Cercospora beticola genome.</title>
        <authorList>
            <person name="Wyatt N.A."/>
            <person name="Spanner R.E."/>
            <person name="Bolton M.D."/>
        </authorList>
    </citation>
    <scope>NUCLEOTIDE SEQUENCE [LARGE SCALE GENOMIC DNA]</scope>
    <source>
        <strain evidence="4">Cb09-40</strain>
    </source>
</reference>
<feature type="region of interest" description="Disordered" evidence="2">
    <location>
        <begin position="231"/>
        <end position="250"/>
    </location>
</feature>
<accession>A0ABZ0NXU8</accession>
<evidence type="ECO:0000256" key="1">
    <source>
        <dbReference type="PROSITE-ProRule" id="PRU00042"/>
    </source>
</evidence>
<feature type="compositionally biased region" description="Polar residues" evidence="2">
    <location>
        <begin position="231"/>
        <end position="241"/>
    </location>
</feature>
<feature type="compositionally biased region" description="Basic and acidic residues" evidence="2">
    <location>
        <begin position="269"/>
        <end position="287"/>
    </location>
</feature>
<evidence type="ECO:0000256" key="2">
    <source>
        <dbReference type="SAM" id="MobiDB-lite"/>
    </source>
</evidence>
<dbReference type="GeneID" id="90644510"/>
<keyword evidence="5" id="KW-1185">Reference proteome</keyword>
<evidence type="ECO:0000259" key="3">
    <source>
        <dbReference type="PROSITE" id="PS50157"/>
    </source>
</evidence>
<evidence type="ECO:0000313" key="4">
    <source>
        <dbReference type="EMBL" id="WPB04277.1"/>
    </source>
</evidence>
<feature type="region of interest" description="Disordered" evidence="2">
    <location>
        <begin position="13"/>
        <end position="86"/>
    </location>
</feature>
<keyword evidence="1" id="KW-0863">Zinc-finger</keyword>
<dbReference type="RefSeq" id="XP_065459188.1">
    <property type="nucleotide sequence ID" value="XM_065603116.1"/>
</dbReference>
<protein>
    <recommendedName>
        <fullName evidence="3">C2H2-type domain-containing protein</fullName>
    </recommendedName>
</protein>
<dbReference type="PROSITE" id="PS00028">
    <property type="entry name" value="ZINC_FINGER_C2H2_1"/>
    <property type="match status" value="1"/>
</dbReference>
<name>A0ABZ0NXU8_CERBT</name>
<dbReference type="PROSITE" id="PS50157">
    <property type="entry name" value="ZINC_FINGER_C2H2_2"/>
    <property type="match status" value="1"/>
</dbReference>
<feature type="compositionally biased region" description="Basic residues" evidence="2">
    <location>
        <begin position="13"/>
        <end position="22"/>
    </location>
</feature>
<evidence type="ECO:0000313" key="5">
    <source>
        <dbReference type="Proteomes" id="UP001302367"/>
    </source>
</evidence>
<proteinExistence type="predicted"/>
<dbReference type="EMBL" id="CP134188">
    <property type="protein sequence ID" value="WPB04277.1"/>
    <property type="molecule type" value="Genomic_DNA"/>
</dbReference>
<dbReference type="InterPro" id="IPR013087">
    <property type="entry name" value="Znf_C2H2_type"/>
</dbReference>
<feature type="compositionally biased region" description="Polar residues" evidence="2">
    <location>
        <begin position="32"/>
        <end position="45"/>
    </location>
</feature>
<feature type="region of interest" description="Disordered" evidence="2">
    <location>
        <begin position="269"/>
        <end position="293"/>
    </location>
</feature>
<organism evidence="4 5">
    <name type="scientific">Cercospora beticola</name>
    <name type="common">Sugarbeet leaf spot fungus</name>
    <dbReference type="NCBI Taxonomy" id="122368"/>
    <lineage>
        <taxon>Eukaryota</taxon>
        <taxon>Fungi</taxon>
        <taxon>Dikarya</taxon>
        <taxon>Ascomycota</taxon>
        <taxon>Pezizomycotina</taxon>
        <taxon>Dothideomycetes</taxon>
        <taxon>Dothideomycetidae</taxon>
        <taxon>Mycosphaerellales</taxon>
        <taxon>Mycosphaerellaceae</taxon>
        <taxon>Cercospora</taxon>
    </lineage>
</organism>